<dbReference type="InterPro" id="IPR006680">
    <property type="entry name" value="Amidohydro-rel"/>
</dbReference>
<dbReference type="RefSeq" id="WP_283345091.1">
    <property type="nucleotide sequence ID" value="NZ_JASHIF010000011.1"/>
</dbReference>
<dbReference type="EMBL" id="JASHIF010000011">
    <property type="protein sequence ID" value="MDI9860357.1"/>
    <property type="molecule type" value="Genomic_DNA"/>
</dbReference>
<keyword evidence="3 5" id="KW-0378">Hydrolase</keyword>
<dbReference type="InterPro" id="IPR032466">
    <property type="entry name" value="Metal_Hydrolase"/>
</dbReference>
<accession>A0ABT6Y9U5</accession>
<comment type="similarity">
    <text evidence="1 5">Belongs to the metallo-dependent hydrolases superfamily. NagA family.</text>
</comment>
<dbReference type="PANTHER" id="PTHR11113:SF14">
    <property type="entry name" value="N-ACETYLGLUCOSAMINE-6-PHOSPHATE DEACETYLASE"/>
    <property type="match status" value="1"/>
</dbReference>
<keyword evidence="8" id="KW-1185">Reference proteome</keyword>
<evidence type="ECO:0000256" key="2">
    <source>
        <dbReference type="ARBA" id="ARBA00022723"/>
    </source>
</evidence>
<dbReference type="GO" id="GO:0008448">
    <property type="term" value="F:N-acetylglucosamine-6-phosphate deacetylase activity"/>
    <property type="evidence" value="ECO:0007669"/>
    <property type="project" value="UniProtKB-EC"/>
</dbReference>
<evidence type="ECO:0000256" key="3">
    <source>
        <dbReference type="ARBA" id="ARBA00022801"/>
    </source>
</evidence>
<dbReference type="SUPFAM" id="SSF51338">
    <property type="entry name" value="Composite domain of metallo-dependent hydrolases"/>
    <property type="match status" value="1"/>
</dbReference>
<evidence type="ECO:0000313" key="7">
    <source>
        <dbReference type="EMBL" id="MDI9860357.1"/>
    </source>
</evidence>
<dbReference type="NCBIfam" id="TIGR00221">
    <property type="entry name" value="nagA"/>
    <property type="match status" value="1"/>
</dbReference>
<dbReference type="PANTHER" id="PTHR11113">
    <property type="entry name" value="N-ACETYLGLUCOSAMINE-6-PHOSPHATE DEACETYLASE"/>
    <property type="match status" value="1"/>
</dbReference>
<evidence type="ECO:0000259" key="6">
    <source>
        <dbReference type="Pfam" id="PF01979"/>
    </source>
</evidence>
<keyword evidence="4 5" id="KW-0119">Carbohydrate metabolism</keyword>
<dbReference type="PIRSF" id="PIRSF038994">
    <property type="entry name" value="NagA"/>
    <property type="match status" value="1"/>
</dbReference>
<evidence type="ECO:0000256" key="5">
    <source>
        <dbReference type="PIRNR" id="PIRNR038994"/>
    </source>
</evidence>
<dbReference type="Gene3D" id="2.30.40.10">
    <property type="entry name" value="Urease, subunit C, domain 1"/>
    <property type="match status" value="1"/>
</dbReference>
<dbReference type="InterPro" id="IPR011059">
    <property type="entry name" value="Metal-dep_hydrolase_composite"/>
</dbReference>
<dbReference type="Pfam" id="PF01979">
    <property type="entry name" value="Amidohydro_1"/>
    <property type="match status" value="1"/>
</dbReference>
<sequence length="374" mass="41422">MYALKNCKIYTSSKILEQYAIVIKDDSILQIIPEEQIDSELSTVDMRGYSIAPSFVDIQIYGGGGSLFNSSTSIQTIQKTYQEIRRSGTSHFQITLSSTPLDKILEAIQVAKDYLAQGGKGLAGLHLEGPYFSFPKRGAHVAEFIRKPSNEELIQVVEASKGLPTYMTIAPEEFTKEQLEYLLDSHIIISAGHSSATYEQATEAFDKGIRRVTHLFNAMSQFQSREPGLVGATYDSDVWASIIPDGVHVSYSTVSISKKMMGERLFIITDAVTEDTSGDYKFIHAGDRYTDTNGILSGSALSMIQGVISCYLKVGIPLDESLRMASTYPAQAIQQDHTLGKIEEGFPANMVIFNEDLEVQGIIEQGYLEWFLEI</sequence>
<dbReference type="EC" id="3.5.1.25" evidence="7"/>
<evidence type="ECO:0000313" key="8">
    <source>
        <dbReference type="Proteomes" id="UP001236507"/>
    </source>
</evidence>
<feature type="domain" description="Amidohydrolase-related" evidence="6">
    <location>
        <begin position="51"/>
        <end position="357"/>
    </location>
</feature>
<comment type="caution">
    <text evidence="7">The sequence shown here is derived from an EMBL/GenBank/DDBJ whole genome shotgun (WGS) entry which is preliminary data.</text>
</comment>
<proteinExistence type="inferred from homology"/>
<dbReference type="InterPro" id="IPR003764">
    <property type="entry name" value="GlcNAc_6-P_deAcase"/>
</dbReference>
<evidence type="ECO:0000256" key="4">
    <source>
        <dbReference type="ARBA" id="ARBA00023277"/>
    </source>
</evidence>
<keyword evidence="2" id="KW-0479">Metal-binding</keyword>
<protein>
    <submittedName>
        <fullName evidence="7">N-acetylglucosamine-6-phosphate deacetylase</fullName>
        <ecNumber evidence="7">3.5.1.25</ecNumber>
    </submittedName>
</protein>
<gene>
    <name evidence="7" type="primary">nagA</name>
    <name evidence="7" type="ORF">QM524_14185</name>
</gene>
<dbReference type="Proteomes" id="UP001236507">
    <property type="component" value="Unassembled WGS sequence"/>
</dbReference>
<name>A0ABT6Y9U5_9BACT</name>
<reference evidence="7 8" key="1">
    <citation type="submission" date="2023-05" db="EMBL/GenBank/DDBJ databases">
        <title>Novel species of genus Flectobacillus isolated from stream in China.</title>
        <authorList>
            <person name="Lu H."/>
        </authorList>
    </citation>
    <scope>NUCLEOTIDE SEQUENCE [LARGE SCALE GENOMIC DNA]</scope>
    <source>
        <strain evidence="7 8">KCTC 42575</strain>
    </source>
</reference>
<dbReference type="Pfam" id="PF22643">
    <property type="entry name" value="NagA_N"/>
    <property type="match status" value="1"/>
</dbReference>
<dbReference type="Gene3D" id="3.20.20.140">
    <property type="entry name" value="Metal-dependent hydrolases"/>
    <property type="match status" value="1"/>
</dbReference>
<evidence type="ECO:0000256" key="1">
    <source>
        <dbReference type="ARBA" id="ARBA00010716"/>
    </source>
</evidence>
<organism evidence="7 8">
    <name type="scientific">Flectobacillus roseus</name>
    <dbReference type="NCBI Taxonomy" id="502259"/>
    <lineage>
        <taxon>Bacteria</taxon>
        <taxon>Pseudomonadati</taxon>
        <taxon>Bacteroidota</taxon>
        <taxon>Cytophagia</taxon>
        <taxon>Cytophagales</taxon>
        <taxon>Flectobacillaceae</taxon>
        <taxon>Flectobacillus</taxon>
    </lineage>
</organism>
<dbReference type="SUPFAM" id="SSF51556">
    <property type="entry name" value="Metallo-dependent hydrolases"/>
    <property type="match status" value="1"/>
</dbReference>